<dbReference type="InterPro" id="IPR048519">
    <property type="entry name" value="Gfd2/YDR514C-like_C"/>
</dbReference>
<dbReference type="InterPro" id="IPR040151">
    <property type="entry name" value="Gfd2/YDR514C-like"/>
</dbReference>
<proteinExistence type="predicted"/>
<evidence type="ECO:0000259" key="1">
    <source>
        <dbReference type="Pfam" id="PF21762"/>
    </source>
</evidence>
<gene>
    <name evidence="2" type="ORF">K493DRAFT_226998</name>
</gene>
<evidence type="ECO:0000313" key="2">
    <source>
        <dbReference type="EMBL" id="ORX91858.1"/>
    </source>
</evidence>
<dbReference type="InParanoid" id="A0A1Y1Y1L2"/>
<protein>
    <recommendedName>
        <fullName evidence="1">Gfd2/YDR514C-like C-terminal domain-containing protein</fullName>
    </recommendedName>
</protein>
<organism evidence="2 3">
    <name type="scientific">Basidiobolus meristosporus CBS 931.73</name>
    <dbReference type="NCBI Taxonomy" id="1314790"/>
    <lineage>
        <taxon>Eukaryota</taxon>
        <taxon>Fungi</taxon>
        <taxon>Fungi incertae sedis</taxon>
        <taxon>Zoopagomycota</taxon>
        <taxon>Entomophthoromycotina</taxon>
        <taxon>Basidiobolomycetes</taxon>
        <taxon>Basidiobolales</taxon>
        <taxon>Basidiobolaceae</taxon>
        <taxon>Basidiobolus</taxon>
    </lineage>
</organism>
<feature type="domain" description="Gfd2/YDR514C-like C-terminal" evidence="1">
    <location>
        <begin position="1"/>
        <end position="161"/>
    </location>
</feature>
<dbReference type="PANTHER" id="PTHR28083:SF1">
    <property type="entry name" value="GOOD FOR FULL DBP5 ACTIVITY PROTEIN 2"/>
    <property type="match status" value="1"/>
</dbReference>
<evidence type="ECO:0000313" key="3">
    <source>
        <dbReference type="Proteomes" id="UP000193498"/>
    </source>
</evidence>
<dbReference type="OrthoDB" id="5953249at2759"/>
<sequence>MFFAIDVESYEMDHSYVTEVGWSMFNSAENVFQDKHYIIQENVTLRNGRYVADNKDRFIFGKSICTTLRNTVRSLMADWESGYPTILIGHDVENDVNYLKTIGAHIKPVDVFDTTDLYMAITSSQNKRKLSKILTEFGIDFHFLHNAGNDAHYTMEAFLAMAR</sequence>
<dbReference type="Proteomes" id="UP000193498">
    <property type="component" value="Unassembled WGS sequence"/>
</dbReference>
<dbReference type="PANTHER" id="PTHR28083">
    <property type="entry name" value="GOOD FOR FULL DBP5 ACTIVITY PROTEIN 2"/>
    <property type="match status" value="1"/>
</dbReference>
<dbReference type="EMBL" id="MCFE01000302">
    <property type="protein sequence ID" value="ORX91858.1"/>
    <property type="molecule type" value="Genomic_DNA"/>
</dbReference>
<dbReference type="AlphaFoldDB" id="A0A1Y1Y1L2"/>
<dbReference type="GO" id="GO:0003676">
    <property type="term" value="F:nucleic acid binding"/>
    <property type="evidence" value="ECO:0007669"/>
    <property type="project" value="InterPro"/>
</dbReference>
<dbReference type="GO" id="GO:0005634">
    <property type="term" value="C:nucleus"/>
    <property type="evidence" value="ECO:0007669"/>
    <property type="project" value="TreeGrafter"/>
</dbReference>
<comment type="caution">
    <text evidence="2">The sequence shown here is derived from an EMBL/GenBank/DDBJ whole genome shotgun (WGS) entry which is preliminary data.</text>
</comment>
<dbReference type="InterPro" id="IPR012337">
    <property type="entry name" value="RNaseH-like_sf"/>
</dbReference>
<accession>A0A1Y1Y1L2</accession>
<name>A0A1Y1Y1L2_9FUNG</name>
<reference evidence="2 3" key="1">
    <citation type="submission" date="2016-07" db="EMBL/GenBank/DDBJ databases">
        <title>Pervasive Adenine N6-methylation of Active Genes in Fungi.</title>
        <authorList>
            <consortium name="DOE Joint Genome Institute"/>
            <person name="Mondo S.J."/>
            <person name="Dannebaum R.O."/>
            <person name="Kuo R.C."/>
            <person name="Labutti K."/>
            <person name="Haridas S."/>
            <person name="Kuo A."/>
            <person name="Salamov A."/>
            <person name="Ahrendt S.R."/>
            <person name="Lipzen A."/>
            <person name="Sullivan W."/>
            <person name="Andreopoulos W.B."/>
            <person name="Clum A."/>
            <person name="Lindquist E."/>
            <person name="Daum C."/>
            <person name="Ramamoorthy G.K."/>
            <person name="Gryganskyi A."/>
            <person name="Culley D."/>
            <person name="Magnuson J.K."/>
            <person name="James T.Y."/>
            <person name="O'Malley M.A."/>
            <person name="Stajich J.E."/>
            <person name="Spatafora J.W."/>
            <person name="Visel A."/>
            <person name="Grigoriev I.V."/>
        </authorList>
    </citation>
    <scope>NUCLEOTIDE SEQUENCE [LARGE SCALE GENOMIC DNA]</scope>
    <source>
        <strain evidence="2 3">CBS 931.73</strain>
    </source>
</reference>
<dbReference type="STRING" id="1314790.A0A1Y1Y1L2"/>
<dbReference type="InterPro" id="IPR036397">
    <property type="entry name" value="RNaseH_sf"/>
</dbReference>
<keyword evidence="3" id="KW-1185">Reference proteome</keyword>
<dbReference type="SUPFAM" id="SSF53098">
    <property type="entry name" value="Ribonuclease H-like"/>
    <property type="match status" value="1"/>
</dbReference>
<dbReference type="Gene3D" id="3.30.420.10">
    <property type="entry name" value="Ribonuclease H-like superfamily/Ribonuclease H"/>
    <property type="match status" value="1"/>
</dbReference>
<dbReference type="Pfam" id="PF21762">
    <property type="entry name" value="DEDDh_C"/>
    <property type="match status" value="1"/>
</dbReference>